<accession>A0AAE0BUE4</accession>
<organism evidence="2 3">
    <name type="scientific">Cymbomonas tetramitiformis</name>
    <dbReference type="NCBI Taxonomy" id="36881"/>
    <lineage>
        <taxon>Eukaryota</taxon>
        <taxon>Viridiplantae</taxon>
        <taxon>Chlorophyta</taxon>
        <taxon>Pyramimonadophyceae</taxon>
        <taxon>Pyramimonadales</taxon>
        <taxon>Pyramimonadaceae</taxon>
        <taxon>Cymbomonas</taxon>
    </lineage>
</organism>
<reference evidence="2 3" key="1">
    <citation type="journal article" date="2015" name="Genome Biol. Evol.">
        <title>Comparative Genomics of a Bacterivorous Green Alga Reveals Evolutionary Causalities and Consequences of Phago-Mixotrophic Mode of Nutrition.</title>
        <authorList>
            <person name="Burns J.A."/>
            <person name="Paasch A."/>
            <person name="Narechania A."/>
            <person name="Kim E."/>
        </authorList>
    </citation>
    <scope>NUCLEOTIDE SEQUENCE [LARGE SCALE GENOMIC DNA]</scope>
    <source>
        <strain evidence="2 3">PLY_AMNH</strain>
    </source>
</reference>
<comment type="caution">
    <text evidence="2">The sequence shown here is derived from an EMBL/GenBank/DDBJ whole genome shotgun (WGS) entry which is preliminary data.</text>
</comment>
<gene>
    <name evidence="2" type="ORF">CYMTET_48166</name>
</gene>
<proteinExistence type="predicted"/>
<evidence type="ECO:0000313" key="3">
    <source>
        <dbReference type="Proteomes" id="UP001190700"/>
    </source>
</evidence>
<keyword evidence="3" id="KW-1185">Reference proteome</keyword>
<protein>
    <submittedName>
        <fullName evidence="2">Uncharacterized protein</fullName>
    </submittedName>
</protein>
<feature type="compositionally biased region" description="Basic residues" evidence="1">
    <location>
        <begin position="344"/>
        <end position="358"/>
    </location>
</feature>
<feature type="region of interest" description="Disordered" evidence="1">
    <location>
        <begin position="342"/>
        <end position="369"/>
    </location>
</feature>
<evidence type="ECO:0000313" key="2">
    <source>
        <dbReference type="EMBL" id="KAK3242119.1"/>
    </source>
</evidence>
<dbReference type="AlphaFoldDB" id="A0AAE0BUE4"/>
<name>A0AAE0BUE4_9CHLO</name>
<feature type="compositionally biased region" description="Basic and acidic residues" evidence="1">
    <location>
        <begin position="359"/>
        <end position="369"/>
    </location>
</feature>
<dbReference type="Proteomes" id="UP001190700">
    <property type="component" value="Unassembled WGS sequence"/>
</dbReference>
<dbReference type="EMBL" id="LGRX02033234">
    <property type="protein sequence ID" value="KAK3242119.1"/>
    <property type="molecule type" value="Genomic_DNA"/>
</dbReference>
<evidence type="ECO:0000256" key="1">
    <source>
        <dbReference type="SAM" id="MobiDB-lite"/>
    </source>
</evidence>
<sequence>MVLSDNTLEQYLLEEREVMRRKGVKVYQASEFFPNHMAGKYGTHIPNDSRPKRVPLAECADVIHEENSSCLLYDVQRKRSSVKDGLAEIVCGKLTNPTPISEAELESHVRLCEEGARMFPRVKRGVVQHDFESEFNYLTGDRYDRFFNTRKLANETMREAHCPIENYWPNESFREKTDGSPNEVVRRWRNAANAQLYTLVSEPSEKVLCAHVEYEKSVLLDAGIPLSSGHGVGGQQYRLKDFEGAMHKDIDVRSLLTRIRIFDVGRSEGVVQYWHAPDHKFAMRLYHGDLLFFNSAFSHAAGACERLEEDCHRYYVGNFVTLKFLNACKKFHGDFELPNSNKRAANRNKNRRARKKVAKAAERAEQSDK</sequence>